<evidence type="ECO:0000259" key="3">
    <source>
        <dbReference type="Pfam" id="PF21340"/>
    </source>
</evidence>
<feature type="domain" description="Cip1-like core" evidence="3">
    <location>
        <begin position="27"/>
        <end position="234"/>
    </location>
</feature>
<sequence>MYAKHSILALAATAAFLPATFAQISDDFESGWSNDTWPVYAPDCSGGGTVTLDSTTAHSGKNSMKVVGGSDGYCGHVFFGTTKVPAGGDVYVRTWLKHKTALSDSHVTFIVMPDSGLDGKHLRVSGQEEIIEYNRESDDATMPDLSPDGVSSTVGLPVDEWQCFEYHLSSDGTIQTWLNSKEVAGLSFDPAGTNANANGWGTTYKPDITGVYFGWESYAGSSDTFWYDDVAIAATRVGCSAAGAATSSAVVKPSSSAVSSKAAVSSTKAVSTVKPTTSSAAPATSSVVVSAVKPATSSSAVKPATSSSAIKTSTPASSTAVEPASTSAAPSTSAAASSSSTTLASSAPSSIASSSSIASPTSSVRYTHSHHPSHGTAPPAPATTSSPATAPYPTGLPSSSADDDCFINYVTVFV</sequence>
<evidence type="ECO:0000256" key="1">
    <source>
        <dbReference type="SAM" id="MobiDB-lite"/>
    </source>
</evidence>
<reference evidence="4" key="1">
    <citation type="submission" date="2023-08" db="EMBL/GenBank/DDBJ databases">
        <title>Black Yeasts Isolated from many extreme environments.</title>
        <authorList>
            <person name="Coleine C."/>
            <person name="Stajich J.E."/>
            <person name="Selbmann L."/>
        </authorList>
    </citation>
    <scope>NUCLEOTIDE SEQUENCE</scope>
    <source>
        <strain evidence="4">CCFEE 5810</strain>
    </source>
</reference>
<feature type="region of interest" description="Disordered" evidence="1">
    <location>
        <begin position="298"/>
        <end position="397"/>
    </location>
</feature>
<evidence type="ECO:0000313" key="5">
    <source>
        <dbReference type="Proteomes" id="UP001310594"/>
    </source>
</evidence>
<keyword evidence="2" id="KW-0732">Signal</keyword>
<dbReference type="AlphaFoldDB" id="A0AAN7W5H5"/>
<comment type="caution">
    <text evidence="4">The sequence shown here is derived from an EMBL/GenBank/DDBJ whole genome shotgun (WGS) entry which is preliminary data.</text>
</comment>
<organism evidence="4 5">
    <name type="scientific">Elasticomyces elasticus</name>
    <dbReference type="NCBI Taxonomy" id="574655"/>
    <lineage>
        <taxon>Eukaryota</taxon>
        <taxon>Fungi</taxon>
        <taxon>Dikarya</taxon>
        <taxon>Ascomycota</taxon>
        <taxon>Pezizomycotina</taxon>
        <taxon>Dothideomycetes</taxon>
        <taxon>Dothideomycetidae</taxon>
        <taxon>Mycosphaerellales</taxon>
        <taxon>Teratosphaeriaceae</taxon>
        <taxon>Elasticomyces</taxon>
    </lineage>
</organism>
<dbReference type="Pfam" id="PF21340">
    <property type="entry name" value="Polysacc_lyase-like"/>
    <property type="match status" value="1"/>
</dbReference>
<dbReference type="InterPro" id="IPR048955">
    <property type="entry name" value="Cip1-like_core"/>
</dbReference>
<evidence type="ECO:0000256" key="2">
    <source>
        <dbReference type="SAM" id="SignalP"/>
    </source>
</evidence>
<gene>
    <name evidence="4" type="ORF">LTR97_005146</name>
</gene>
<name>A0AAN7W5H5_9PEZI</name>
<dbReference type="Proteomes" id="UP001310594">
    <property type="component" value="Unassembled WGS sequence"/>
</dbReference>
<proteinExistence type="predicted"/>
<dbReference type="Gene3D" id="2.60.120.200">
    <property type="match status" value="1"/>
</dbReference>
<feature type="compositionally biased region" description="Low complexity" evidence="1">
    <location>
        <begin position="374"/>
        <end position="393"/>
    </location>
</feature>
<feature type="compositionally biased region" description="Low complexity" evidence="1">
    <location>
        <begin position="298"/>
        <end position="363"/>
    </location>
</feature>
<feature type="signal peptide" evidence="2">
    <location>
        <begin position="1"/>
        <end position="22"/>
    </location>
</feature>
<feature type="chain" id="PRO_5042967923" description="Cip1-like core domain-containing protein" evidence="2">
    <location>
        <begin position="23"/>
        <end position="414"/>
    </location>
</feature>
<dbReference type="EMBL" id="JAVRQU010000007">
    <property type="protein sequence ID" value="KAK5700629.1"/>
    <property type="molecule type" value="Genomic_DNA"/>
</dbReference>
<accession>A0AAN7W5H5</accession>
<evidence type="ECO:0000313" key="4">
    <source>
        <dbReference type="EMBL" id="KAK5700629.1"/>
    </source>
</evidence>
<protein>
    <recommendedName>
        <fullName evidence="3">Cip1-like core domain-containing protein</fullName>
    </recommendedName>
</protein>